<dbReference type="AlphaFoldDB" id="N1U279"/>
<evidence type="ECO:0000313" key="2">
    <source>
        <dbReference type="Proteomes" id="UP000012249"/>
    </source>
</evidence>
<comment type="caution">
    <text evidence="1">The sequence shown here is derived from an EMBL/GenBank/DDBJ whole genome shotgun (WGS) entry which is preliminary data.</text>
</comment>
<dbReference type="EMBL" id="AHMI02000148">
    <property type="protein sequence ID" value="EMY14618.1"/>
    <property type="molecule type" value="Genomic_DNA"/>
</dbReference>
<protein>
    <submittedName>
        <fullName evidence="1">Uncharacterized protein</fullName>
    </submittedName>
</protein>
<proteinExistence type="predicted"/>
<dbReference type="Proteomes" id="UP000012249">
    <property type="component" value="Unassembled WGS sequence"/>
</dbReference>
<name>N1U279_9LEPT</name>
<reference evidence="1 2" key="1">
    <citation type="submission" date="2013-02" db="EMBL/GenBank/DDBJ databases">
        <authorList>
            <person name="Harkins D.M."/>
            <person name="Durkin A.S."/>
            <person name="Brinkac L.M."/>
            <person name="Haft D.H."/>
            <person name="Selengut J.D."/>
            <person name="Sanka R."/>
            <person name="DePew J."/>
            <person name="Purushe J."/>
            <person name="Haake D.A."/>
            <person name="Matsunaga J."/>
            <person name="Vinetz J.M."/>
            <person name="Sutton G.G."/>
            <person name="Nierman W.C."/>
            <person name="Fouts D.E."/>
        </authorList>
    </citation>
    <scope>NUCLEOTIDE SEQUENCE [LARGE SCALE GENOMIC DNA]</scope>
    <source>
        <strain evidence="1 2">Ecochallenge</strain>
    </source>
</reference>
<evidence type="ECO:0000313" key="1">
    <source>
        <dbReference type="EMBL" id="EMY14618.1"/>
    </source>
</evidence>
<sequence>MSKNKTGFVIKGNFLVVFHISILDLSYPPEVCLQIGIMIVVIKGFEFFHL</sequence>
<gene>
    <name evidence="1" type="ORF">LEP1GSC043_0620</name>
</gene>
<accession>N1U279</accession>
<organism evidence="1 2">
    <name type="scientific">Leptospira weilii str. Ecochallenge</name>
    <dbReference type="NCBI Taxonomy" id="1049986"/>
    <lineage>
        <taxon>Bacteria</taxon>
        <taxon>Pseudomonadati</taxon>
        <taxon>Spirochaetota</taxon>
        <taxon>Spirochaetia</taxon>
        <taxon>Leptospirales</taxon>
        <taxon>Leptospiraceae</taxon>
        <taxon>Leptospira</taxon>
    </lineage>
</organism>